<name>A0A124G9A2_9ACTN</name>
<proteinExistence type="predicted"/>
<accession>A0A124G9A2</accession>
<sequence length="154" mass="16839">MRWQQGREAIDGMLARAELERVPASRDHADLLLAQAHRHLASAGAIADGDPAGAYQLLYDAARKALAAVLENQGLRATSRGGHIAVREALSAQLEPPLGGVLRPFDRMRRRRNQLEYPSAASPAITPDETRRDLPKVEEILGVAARVMDQMSPF</sequence>
<protein>
    <recommendedName>
        <fullName evidence="3">HEPN domain-containing protein</fullName>
    </recommendedName>
</protein>
<dbReference type="EMBL" id="LLZH01000289">
    <property type="protein sequence ID" value="KUL28466.1"/>
    <property type="molecule type" value="Genomic_DNA"/>
</dbReference>
<comment type="caution">
    <text evidence="1">The sequence shown here is derived from an EMBL/GenBank/DDBJ whole genome shotgun (WGS) entry which is preliminary data.</text>
</comment>
<keyword evidence="2" id="KW-1185">Reference proteome</keyword>
<reference evidence="1 2" key="1">
    <citation type="submission" date="2015-10" db="EMBL/GenBank/DDBJ databases">
        <authorList>
            <person name="Gilbert D.G."/>
        </authorList>
    </citation>
    <scope>NUCLEOTIDE SEQUENCE [LARGE SCALE GENOMIC DNA]</scope>
    <source>
        <strain evidence="1 2">NRRL B-16712</strain>
    </source>
</reference>
<dbReference type="Proteomes" id="UP000053244">
    <property type="component" value="Unassembled WGS sequence"/>
</dbReference>
<evidence type="ECO:0000313" key="2">
    <source>
        <dbReference type="Proteomes" id="UP000053244"/>
    </source>
</evidence>
<dbReference type="AlphaFoldDB" id="A0A124G9A2"/>
<dbReference type="Gene3D" id="1.20.120.330">
    <property type="entry name" value="Nucleotidyltransferases domain 2"/>
    <property type="match status" value="1"/>
</dbReference>
<dbReference type="OrthoDB" id="3728235at2"/>
<dbReference type="RefSeq" id="WP_067699020.1">
    <property type="nucleotide sequence ID" value="NZ_LLZH01000289.1"/>
</dbReference>
<gene>
    <name evidence="1" type="ORF">ADL15_32130</name>
</gene>
<organism evidence="1 2">
    <name type="scientific">Actinoplanes awajinensis subsp. mycoplanecinus</name>
    <dbReference type="NCBI Taxonomy" id="135947"/>
    <lineage>
        <taxon>Bacteria</taxon>
        <taxon>Bacillati</taxon>
        <taxon>Actinomycetota</taxon>
        <taxon>Actinomycetes</taxon>
        <taxon>Micromonosporales</taxon>
        <taxon>Micromonosporaceae</taxon>
        <taxon>Actinoplanes</taxon>
    </lineage>
</organism>
<evidence type="ECO:0008006" key="3">
    <source>
        <dbReference type="Google" id="ProtNLM"/>
    </source>
</evidence>
<evidence type="ECO:0000313" key="1">
    <source>
        <dbReference type="EMBL" id="KUL28466.1"/>
    </source>
</evidence>